<dbReference type="Gene3D" id="1.10.443.10">
    <property type="entry name" value="Intergrase catalytic core"/>
    <property type="match status" value="1"/>
</dbReference>
<keyword evidence="1" id="KW-0238">DNA-binding</keyword>
<accession>A0A4V1D1J7</accession>
<dbReference type="GO" id="GO:0006310">
    <property type="term" value="P:DNA recombination"/>
    <property type="evidence" value="ECO:0007669"/>
    <property type="project" value="UniProtKB-KW"/>
</dbReference>
<proteinExistence type="predicted"/>
<keyword evidence="2" id="KW-0233">DNA recombination</keyword>
<organism evidence="4 5">
    <name type="scientific">Muribaculum gordoncarteri</name>
    <dbReference type="NCBI Taxonomy" id="2530390"/>
    <lineage>
        <taxon>Bacteria</taxon>
        <taxon>Pseudomonadati</taxon>
        <taxon>Bacteroidota</taxon>
        <taxon>Bacteroidia</taxon>
        <taxon>Bacteroidales</taxon>
        <taxon>Muribaculaceae</taxon>
        <taxon>Muribaculum</taxon>
    </lineage>
</organism>
<keyword evidence="5" id="KW-1185">Reference proteome</keyword>
<gene>
    <name evidence="4" type="ORF">E7746_05830</name>
</gene>
<dbReference type="Proteomes" id="UP000297031">
    <property type="component" value="Chromosome"/>
</dbReference>
<dbReference type="InterPro" id="IPR050090">
    <property type="entry name" value="Tyrosine_recombinase_XerCD"/>
</dbReference>
<dbReference type="Gene3D" id="1.10.150.130">
    <property type="match status" value="1"/>
</dbReference>
<feature type="domain" description="Phage integrase SAM-like" evidence="3">
    <location>
        <begin position="94"/>
        <end position="172"/>
    </location>
</feature>
<dbReference type="KEGG" id="mgod:E7746_05830"/>
<reference evidence="4 5" key="1">
    <citation type="submission" date="2019-02" db="EMBL/GenBank/DDBJ databases">
        <title>Isolation and identification of novel species under the genus Muribaculum.</title>
        <authorList>
            <person name="Miyake S."/>
            <person name="Ding Y."/>
            <person name="Low A."/>
            <person name="Soh M."/>
            <person name="Seedorf H."/>
        </authorList>
    </citation>
    <scope>NUCLEOTIDE SEQUENCE [LARGE SCALE GENOMIC DNA]</scope>
    <source>
        <strain evidence="4 5">TLL-A4</strain>
    </source>
</reference>
<dbReference type="PANTHER" id="PTHR30349:SF64">
    <property type="entry name" value="PROPHAGE INTEGRASE INTD-RELATED"/>
    <property type="match status" value="1"/>
</dbReference>
<dbReference type="InterPro" id="IPR025269">
    <property type="entry name" value="SAM-like_dom"/>
</dbReference>
<name>A0A4V1D1J7_9BACT</name>
<evidence type="ECO:0000259" key="3">
    <source>
        <dbReference type="Pfam" id="PF13102"/>
    </source>
</evidence>
<dbReference type="SUPFAM" id="SSF56349">
    <property type="entry name" value="DNA breaking-rejoining enzymes"/>
    <property type="match status" value="1"/>
</dbReference>
<dbReference type="GO" id="GO:0003677">
    <property type="term" value="F:DNA binding"/>
    <property type="evidence" value="ECO:0007669"/>
    <property type="project" value="UniProtKB-KW"/>
</dbReference>
<evidence type="ECO:0000313" key="4">
    <source>
        <dbReference type="EMBL" id="QCD35447.1"/>
    </source>
</evidence>
<dbReference type="InterPro" id="IPR011010">
    <property type="entry name" value="DNA_brk_join_enz"/>
</dbReference>
<evidence type="ECO:0000256" key="2">
    <source>
        <dbReference type="ARBA" id="ARBA00023172"/>
    </source>
</evidence>
<protein>
    <submittedName>
        <fullName evidence="4">Transposase</fullName>
    </submittedName>
</protein>
<dbReference type="PANTHER" id="PTHR30349">
    <property type="entry name" value="PHAGE INTEGRASE-RELATED"/>
    <property type="match status" value="1"/>
</dbReference>
<dbReference type="RefSeq" id="WP_136410168.1">
    <property type="nucleotide sequence ID" value="NZ_CP039393.1"/>
</dbReference>
<sequence length="493" mass="56319">MATLRLVVQKKRKDGYWPVYIRVVHRGKPSFMPTGKVVNDKGLTKSREIKDTFVLSLLMPRIVEYTEALNRVDVTNWTVQEVVNFLKTGTEDISFSEYARRHADRMVDEGHVRNARNYVLALQHLERFLGTTDVKFSALTSATIEKWIRSLSTTSRAKEMYPVCLRQVFRAALLDYNDYDKGVMRIKTNPWMRIRIPRADRPEKLAITPEEARAFFAAPLPQTKVVAPLSEVGRDTAMFVLCLAGINTVDLYNMRKVDYHEGILHYKRSKTRGSRSDEAYIEMRVPPILQPLMEKYATGDDDDRLFSFHNRFSTSDSFGSGANTGIKQICESMGITGDSRYCVYTFRHTWGTVAQNDCGATIAEVAFAMNHSDGHNVTRGYIRPDFSPAWELNEKVVEFIFFTNNPSSRHREDEGAGIFRFSPKQMIHAGIYFKGELLGEIRDIGYGNVDEVIGKLLAFVPDRIPNRSNVQIKIEIVDKGQVAFFERMKGVSF</sequence>
<dbReference type="OrthoDB" id="5326076at2"/>
<dbReference type="AlphaFoldDB" id="A0A4V1D1J7"/>
<dbReference type="GO" id="GO:0015074">
    <property type="term" value="P:DNA integration"/>
    <property type="evidence" value="ECO:0007669"/>
    <property type="project" value="InterPro"/>
</dbReference>
<dbReference type="InterPro" id="IPR013762">
    <property type="entry name" value="Integrase-like_cat_sf"/>
</dbReference>
<dbReference type="EMBL" id="CP039393">
    <property type="protein sequence ID" value="QCD35447.1"/>
    <property type="molecule type" value="Genomic_DNA"/>
</dbReference>
<dbReference type="InterPro" id="IPR010998">
    <property type="entry name" value="Integrase_recombinase_N"/>
</dbReference>
<evidence type="ECO:0000256" key="1">
    <source>
        <dbReference type="ARBA" id="ARBA00023125"/>
    </source>
</evidence>
<dbReference type="Pfam" id="PF13102">
    <property type="entry name" value="Phage_int_SAM_5"/>
    <property type="match status" value="1"/>
</dbReference>
<evidence type="ECO:0000313" key="5">
    <source>
        <dbReference type="Proteomes" id="UP000297031"/>
    </source>
</evidence>